<dbReference type="RefSeq" id="WP_210206394.1">
    <property type="nucleotide sequence ID" value="NZ_JAHBRY010000002.1"/>
</dbReference>
<dbReference type="InterPro" id="IPR052353">
    <property type="entry name" value="Benzoxazolinone_Detox_Enz"/>
</dbReference>
<dbReference type="PANTHER" id="PTHR30212">
    <property type="entry name" value="PROTEIN YIIM"/>
    <property type="match status" value="1"/>
</dbReference>
<sequence length="233" mass="25889">MKLRLDNLLVGPVRPLGQTDTPSGIDKRPVDAPLQLGFGGFEGDAQGDRRHHGGPDKAVHHYPFAHYEAWRREIGPMPLLARPGAFGENLSISGLDEAAVAVGDVFRLGGAVVEVSQGRQPCWKLNIRFGVDDMASRVQASGRTGWYYRVIEPGQVGPGDSLVLLDRHWPEWTIRRLWRLLYVTPLDDAELTAMADLPGLPESWQRLAERRLATRAVEDWTSRLFGPAPARTE</sequence>
<dbReference type="GO" id="GO:0003824">
    <property type="term" value="F:catalytic activity"/>
    <property type="evidence" value="ECO:0007669"/>
    <property type="project" value="InterPro"/>
</dbReference>
<reference evidence="2 3" key="1">
    <citation type="submission" date="2018-05" db="EMBL/GenBank/DDBJ databases">
        <title>Genomic Encyclopedia of Type Strains, Phase IV (KMG-IV): sequencing the most valuable type-strain genomes for metagenomic binning, comparative biology and taxonomic classification.</title>
        <authorList>
            <person name="Goeker M."/>
        </authorList>
    </citation>
    <scope>NUCLEOTIDE SEQUENCE [LARGE SCALE GENOMIC DNA]</scope>
    <source>
        <strain evidence="2 3">DSM 6462</strain>
    </source>
</reference>
<dbReference type="Proteomes" id="UP000248021">
    <property type="component" value="Unassembled WGS sequence"/>
</dbReference>
<dbReference type="AlphaFoldDB" id="A0A2V3UEB4"/>
<dbReference type="PROSITE" id="PS51340">
    <property type="entry name" value="MOSC"/>
    <property type="match status" value="1"/>
</dbReference>
<proteinExistence type="predicted"/>
<evidence type="ECO:0000259" key="1">
    <source>
        <dbReference type="PROSITE" id="PS51340"/>
    </source>
</evidence>
<dbReference type="EMBL" id="QJJK01000002">
    <property type="protein sequence ID" value="PXW63324.1"/>
    <property type="molecule type" value="Genomic_DNA"/>
</dbReference>
<dbReference type="SUPFAM" id="SSF50800">
    <property type="entry name" value="PK beta-barrel domain-like"/>
    <property type="match status" value="1"/>
</dbReference>
<dbReference type="InterPro" id="IPR005302">
    <property type="entry name" value="MoCF_Sase_C"/>
</dbReference>
<dbReference type="InterPro" id="IPR011037">
    <property type="entry name" value="Pyrv_Knase-like_insert_dom_sf"/>
</dbReference>
<keyword evidence="3" id="KW-1185">Reference proteome</keyword>
<gene>
    <name evidence="2" type="ORF">C7450_102239</name>
</gene>
<feature type="domain" description="MOSC" evidence="1">
    <location>
        <begin position="28"/>
        <end position="165"/>
    </location>
</feature>
<dbReference type="PANTHER" id="PTHR30212:SF2">
    <property type="entry name" value="PROTEIN YIIM"/>
    <property type="match status" value="1"/>
</dbReference>
<dbReference type="InterPro" id="IPR005163">
    <property type="entry name" value="Tri_helical_YiiM-like"/>
</dbReference>
<dbReference type="Pfam" id="PF03475">
    <property type="entry name" value="YiiM_3-alpha"/>
    <property type="match status" value="1"/>
</dbReference>
<dbReference type="GO" id="GO:0030151">
    <property type="term" value="F:molybdenum ion binding"/>
    <property type="evidence" value="ECO:0007669"/>
    <property type="project" value="InterPro"/>
</dbReference>
<organism evidence="2 3">
    <name type="scientific">Chelatococcus asaccharovorans</name>
    <dbReference type="NCBI Taxonomy" id="28210"/>
    <lineage>
        <taxon>Bacteria</taxon>
        <taxon>Pseudomonadati</taxon>
        <taxon>Pseudomonadota</taxon>
        <taxon>Alphaproteobacteria</taxon>
        <taxon>Hyphomicrobiales</taxon>
        <taxon>Chelatococcaceae</taxon>
        <taxon>Chelatococcus</taxon>
    </lineage>
</organism>
<dbReference type="GO" id="GO:0030170">
    <property type="term" value="F:pyridoxal phosphate binding"/>
    <property type="evidence" value="ECO:0007669"/>
    <property type="project" value="InterPro"/>
</dbReference>
<dbReference type="Pfam" id="PF03473">
    <property type="entry name" value="MOSC"/>
    <property type="match status" value="1"/>
</dbReference>
<comment type="caution">
    <text evidence="2">The sequence shown here is derived from an EMBL/GenBank/DDBJ whole genome shotgun (WGS) entry which is preliminary data.</text>
</comment>
<evidence type="ECO:0000313" key="2">
    <source>
        <dbReference type="EMBL" id="PXW63324.1"/>
    </source>
</evidence>
<evidence type="ECO:0000313" key="3">
    <source>
        <dbReference type="Proteomes" id="UP000248021"/>
    </source>
</evidence>
<protein>
    <submittedName>
        <fullName evidence="2">MOSC domain-containing protein YiiM</fullName>
    </submittedName>
</protein>
<dbReference type="Gene3D" id="2.40.33.20">
    <property type="entry name" value="PK beta-barrel domain-like"/>
    <property type="match status" value="1"/>
</dbReference>
<accession>A0A2V3UEB4</accession>
<name>A0A2V3UEB4_9HYPH</name>